<reference evidence="2 3" key="1">
    <citation type="submission" date="2020-08" db="EMBL/GenBank/DDBJ databases">
        <title>A novel species.</title>
        <authorList>
            <person name="Gao J."/>
        </authorList>
    </citation>
    <scope>NUCLEOTIDE SEQUENCE [LARGE SCALE GENOMIC DNA]</scope>
    <source>
        <strain evidence="2 3">CRXT-G-22</strain>
    </source>
</reference>
<dbReference type="PANTHER" id="PTHR35400">
    <property type="entry name" value="SLR1083 PROTEIN"/>
    <property type="match status" value="1"/>
</dbReference>
<proteinExistence type="predicted"/>
<dbReference type="InterPro" id="IPR008538">
    <property type="entry name" value="Uma2"/>
</dbReference>
<keyword evidence="2" id="KW-0255">Endonuclease</keyword>
<dbReference type="Proteomes" id="UP000516052">
    <property type="component" value="Chromosome"/>
</dbReference>
<dbReference type="CDD" id="cd06260">
    <property type="entry name" value="DUF820-like"/>
    <property type="match status" value="1"/>
</dbReference>
<keyword evidence="2" id="KW-0540">Nuclease</keyword>
<evidence type="ECO:0000313" key="2">
    <source>
        <dbReference type="EMBL" id="QNP72216.1"/>
    </source>
</evidence>
<feature type="domain" description="Putative restriction endonuclease" evidence="1">
    <location>
        <begin position="27"/>
        <end position="142"/>
    </location>
</feature>
<dbReference type="InterPro" id="IPR012296">
    <property type="entry name" value="Nuclease_put_TT1808"/>
</dbReference>
<evidence type="ECO:0000313" key="3">
    <source>
        <dbReference type="Proteomes" id="UP000516052"/>
    </source>
</evidence>
<gene>
    <name evidence="2" type="ORF">IAG44_24240</name>
</gene>
<keyword evidence="2" id="KW-0378">Hydrolase</keyword>
<protein>
    <submittedName>
        <fullName evidence="2">Uma2 family endonuclease</fullName>
    </submittedName>
</protein>
<dbReference type="PANTHER" id="PTHR35400:SF3">
    <property type="entry name" value="SLL1072 PROTEIN"/>
    <property type="match status" value="1"/>
</dbReference>
<accession>A0A7H0IHF0</accession>
<sequence>MTQQTLYRRLRAMRDHFTPPPGFAWPEISDGKIVMMLSPRPRHQLTAMRVRRQLDAQLSEGLAVFEATDTDDESLGTLRIPDLHVCTDEAMETDGPLDPREIALAIEIVSPSNPENDYREKSRDYPAMGIPHYLILDPRDGTWTYQWGIVRAEGRPGYDNRLHMPYGEPVTVVTELGTWKIETTELPRYSPKDMGLAPE</sequence>
<organism evidence="2 3">
    <name type="scientific">Streptomyces roseirectus</name>
    <dbReference type="NCBI Taxonomy" id="2768066"/>
    <lineage>
        <taxon>Bacteria</taxon>
        <taxon>Bacillati</taxon>
        <taxon>Actinomycetota</taxon>
        <taxon>Actinomycetes</taxon>
        <taxon>Kitasatosporales</taxon>
        <taxon>Streptomycetaceae</taxon>
        <taxon>Streptomyces</taxon>
    </lineage>
</organism>
<dbReference type="InterPro" id="IPR011335">
    <property type="entry name" value="Restrct_endonuc-II-like"/>
</dbReference>
<dbReference type="Gene3D" id="3.90.1570.10">
    <property type="entry name" value="tt1808, chain A"/>
    <property type="match status" value="1"/>
</dbReference>
<dbReference type="GO" id="GO:0004519">
    <property type="term" value="F:endonuclease activity"/>
    <property type="evidence" value="ECO:0007669"/>
    <property type="project" value="UniProtKB-KW"/>
</dbReference>
<dbReference type="KEGG" id="sroi:IAG44_24240"/>
<dbReference type="Pfam" id="PF05685">
    <property type="entry name" value="Uma2"/>
    <property type="match status" value="1"/>
</dbReference>
<dbReference type="EMBL" id="CP060828">
    <property type="protein sequence ID" value="QNP72216.1"/>
    <property type="molecule type" value="Genomic_DNA"/>
</dbReference>
<dbReference type="SUPFAM" id="SSF52980">
    <property type="entry name" value="Restriction endonuclease-like"/>
    <property type="match status" value="1"/>
</dbReference>
<dbReference type="RefSeq" id="WP_187749173.1">
    <property type="nucleotide sequence ID" value="NZ_CP060828.1"/>
</dbReference>
<evidence type="ECO:0000259" key="1">
    <source>
        <dbReference type="Pfam" id="PF05685"/>
    </source>
</evidence>
<dbReference type="AlphaFoldDB" id="A0A7H0IHF0"/>
<keyword evidence="3" id="KW-1185">Reference proteome</keyword>
<name>A0A7H0IHF0_9ACTN</name>